<protein>
    <recommendedName>
        <fullName evidence="2">HD/PDEase domain-containing protein</fullName>
    </recommendedName>
</protein>
<keyword evidence="1" id="KW-0812">Transmembrane</keyword>
<reference evidence="4" key="1">
    <citation type="submission" date="2017-09" db="EMBL/GenBank/DDBJ databases">
        <title>Depth-based differentiation of microbial function through sediment-hosted aquifers and enrichment of novel symbionts in the deep terrestrial subsurface.</title>
        <authorList>
            <person name="Probst A.J."/>
            <person name="Ladd B."/>
            <person name="Jarett J.K."/>
            <person name="Geller-Mcgrath D.E."/>
            <person name="Sieber C.M.K."/>
            <person name="Emerson J.B."/>
            <person name="Anantharaman K."/>
            <person name="Thomas B.C."/>
            <person name="Malmstrom R."/>
            <person name="Stieglmeier M."/>
            <person name="Klingl A."/>
            <person name="Woyke T."/>
            <person name="Ryan C.M."/>
            <person name="Banfield J.F."/>
        </authorList>
    </citation>
    <scope>NUCLEOTIDE SEQUENCE [LARGE SCALE GENOMIC DNA]</scope>
</reference>
<name>A0A2M6R9L2_9BACT</name>
<accession>A0A2M6R9L2</accession>
<keyword evidence="1" id="KW-1133">Transmembrane helix</keyword>
<sequence>MNKTLRYSLLLLSAITIINFGSSFAFNVVGRTFEFSPLLRLVMMFCASLVSAVVITFIIISTAPVLKNFLTTYRQLLRLDTLSHPLLLKLQKEAPATFQHSLQVASLANKAAKSIGVDAFLTRIGAYYHDIGKLKNPNFYIENRREGQEHDITDPHEVAHLIHDHVKDGIRLAREYKLPDEVIAFIPQHHGTLLVSYLYEKAKSLNVTVKKQDFRYKGPKPLSKETAIVMLADAIESRLRTVKELTAHEITHIVESTIASRLEEKQLDLSGLTKTDCVKIRSAFIEAAQTVYHQRIKYPEKKV</sequence>
<dbReference type="Gene3D" id="1.10.3210.10">
    <property type="entry name" value="Hypothetical protein af1432"/>
    <property type="match status" value="1"/>
</dbReference>
<keyword evidence="1" id="KW-0472">Membrane</keyword>
<dbReference type="Proteomes" id="UP000231162">
    <property type="component" value="Unassembled WGS sequence"/>
</dbReference>
<dbReference type="Pfam" id="PF01966">
    <property type="entry name" value="HD"/>
    <property type="match status" value="1"/>
</dbReference>
<dbReference type="SUPFAM" id="SSF109604">
    <property type="entry name" value="HD-domain/PDEase-like"/>
    <property type="match status" value="1"/>
</dbReference>
<dbReference type="EMBL" id="PEZX01000040">
    <property type="protein sequence ID" value="PIS06711.1"/>
    <property type="molecule type" value="Genomic_DNA"/>
</dbReference>
<proteinExistence type="predicted"/>
<evidence type="ECO:0000256" key="1">
    <source>
        <dbReference type="SAM" id="Phobius"/>
    </source>
</evidence>
<dbReference type="PANTHER" id="PTHR36442">
    <property type="entry name" value="CYCLIC-DI-AMP PHOSPHODIESTERASE PGPH"/>
    <property type="match status" value="1"/>
</dbReference>
<dbReference type="InterPro" id="IPR006675">
    <property type="entry name" value="HDIG_dom"/>
</dbReference>
<comment type="caution">
    <text evidence="3">The sequence shown here is derived from an EMBL/GenBank/DDBJ whole genome shotgun (WGS) entry which is preliminary data.</text>
</comment>
<feature type="domain" description="HD/PDEase" evidence="2">
    <location>
        <begin position="93"/>
        <end position="247"/>
    </location>
</feature>
<evidence type="ECO:0000313" key="4">
    <source>
        <dbReference type="Proteomes" id="UP000231162"/>
    </source>
</evidence>
<feature type="transmembrane region" description="Helical" evidence="1">
    <location>
        <begin position="41"/>
        <end position="66"/>
    </location>
</feature>
<organism evidence="3 4">
    <name type="scientific">Candidatus Berkelbacteria bacterium CG10_big_fil_rev_8_21_14_0_10_43_14</name>
    <dbReference type="NCBI Taxonomy" id="1974515"/>
    <lineage>
        <taxon>Bacteria</taxon>
        <taxon>Candidatus Berkelbacteria</taxon>
    </lineage>
</organism>
<dbReference type="AlphaFoldDB" id="A0A2M6R9L2"/>
<gene>
    <name evidence="3" type="ORF">COT79_03210</name>
</gene>
<evidence type="ECO:0000259" key="2">
    <source>
        <dbReference type="SMART" id="SM00471"/>
    </source>
</evidence>
<dbReference type="SMART" id="SM00471">
    <property type="entry name" value="HDc"/>
    <property type="match status" value="1"/>
</dbReference>
<dbReference type="InterPro" id="IPR052722">
    <property type="entry name" value="PgpH_phosphodiesterase"/>
</dbReference>
<evidence type="ECO:0000313" key="3">
    <source>
        <dbReference type="EMBL" id="PIS06711.1"/>
    </source>
</evidence>
<dbReference type="NCBIfam" id="TIGR00277">
    <property type="entry name" value="HDIG"/>
    <property type="match status" value="1"/>
</dbReference>
<dbReference type="InterPro" id="IPR003607">
    <property type="entry name" value="HD/PDEase_dom"/>
</dbReference>
<dbReference type="InterPro" id="IPR006674">
    <property type="entry name" value="HD_domain"/>
</dbReference>
<dbReference type="CDD" id="cd00077">
    <property type="entry name" value="HDc"/>
    <property type="match status" value="1"/>
</dbReference>
<dbReference type="PANTHER" id="PTHR36442:SF1">
    <property type="entry name" value="CYCLIC-DI-AMP PHOSPHODIESTERASE PGPH"/>
    <property type="match status" value="1"/>
</dbReference>